<reference evidence="1 2" key="1">
    <citation type="submission" date="2018-03" db="EMBL/GenBank/DDBJ databases">
        <title>Ahniella affigens gen. nov., sp. nov., a gammaproteobacterium isolated from sandy soil near a stream.</title>
        <authorList>
            <person name="Ko Y."/>
            <person name="Kim J.-H."/>
        </authorList>
    </citation>
    <scope>NUCLEOTIDE SEQUENCE [LARGE SCALE GENOMIC DNA]</scope>
    <source>
        <strain evidence="1 2">D13</strain>
        <plasmid evidence="2">Plasmid unnamed</plasmid>
    </source>
</reference>
<dbReference type="Proteomes" id="UP000241074">
    <property type="component" value="Plasmid unnamed"/>
</dbReference>
<name>A0A2P1PZK4_9GAMM</name>
<dbReference type="InterPro" id="IPR007973">
    <property type="entry name" value="Pilus_assembly_TraE"/>
</dbReference>
<organism evidence="1 2">
    <name type="scientific">Ahniella affigens</name>
    <dbReference type="NCBI Taxonomy" id="2021234"/>
    <lineage>
        <taxon>Bacteria</taxon>
        <taxon>Pseudomonadati</taxon>
        <taxon>Pseudomonadota</taxon>
        <taxon>Gammaproteobacteria</taxon>
        <taxon>Lysobacterales</taxon>
        <taxon>Rhodanobacteraceae</taxon>
        <taxon>Ahniella</taxon>
    </lineage>
</organism>
<keyword evidence="2" id="KW-1185">Reference proteome</keyword>
<dbReference type="Pfam" id="PF05309">
    <property type="entry name" value="TraE"/>
    <property type="match status" value="1"/>
</dbReference>
<dbReference type="EMBL" id="CP027861">
    <property type="protein sequence ID" value="AVQ00257.1"/>
    <property type="molecule type" value="Genomic_DNA"/>
</dbReference>
<dbReference type="OrthoDB" id="7405099at2"/>
<dbReference type="KEGG" id="xba:C7S18_23460"/>
<reference evidence="1 2" key="2">
    <citation type="submission" date="2018-03" db="EMBL/GenBank/DDBJ databases">
        <authorList>
            <person name="Keele B.F."/>
        </authorList>
    </citation>
    <scope>NUCLEOTIDE SEQUENCE [LARGE SCALE GENOMIC DNA]</scope>
    <source>
        <strain evidence="1 2">D13</strain>
        <plasmid evidence="2">Plasmid unnamed</plasmid>
    </source>
</reference>
<dbReference type="AlphaFoldDB" id="A0A2P1PZK4"/>
<evidence type="ECO:0000313" key="2">
    <source>
        <dbReference type="Proteomes" id="UP000241074"/>
    </source>
</evidence>
<accession>A0A2P1PZK4</accession>
<protein>
    <recommendedName>
        <fullName evidence="3">Type IV conjugative transfer system protein TraE</fullName>
    </recommendedName>
</protein>
<sequence>MRAADFLAKSREQLRAATWTKIALCVSVVLNLLLAVAAVNRDITIHLPPSASADELVIQDADASQETKLAFGLYISGLLGNVSPNNAAFVERAIGRFVTPRAYQTYLQNLQQEAIKIREEQLTTNFQATDASYDAKTDTVEIGGLLITRGVTAVEQQTYRTFRLKFVVVGHQPMLDALSVSDDHSRLTVNR</sequence>
<keyword evidence="1" id="KW-0614">Plasmid</keyword>
<proteinExistence type="predicted"/>
<evidence type="ECO:0008006" key="3">
    <source>
        <dbReference type="Google" id="ProtNLM"/>
    </source>
</evidence>
<evidence type="ECO:0000313" key="1">
    <source>
        <dbReference type="EMBL" id="AVQ00257.1"/>
    </source>
</evidence>
<geneLocation type="plasmid" evidence="1">
    <name>unnamed</name>
</geneLocation>
<dbReference type="RefSeq" id="WP_106894175.1">
    <property type="nucleotide sequence ID" value="NZ_CP027861.1"/>
</dbReference>
<gene>
    <name evidence="1" type="ORF">C7S18_23460</name>
</gene>